<proteinExistence type="predicted"/>
<feature type="repeat" description="WD" evidence="6">
    <location>
        <begin position="292"/>
        <end position="326"/>
    </location>
</feature>
<evidence type="ECO:0000256" key="6">
    <source>
        <dbReference type="PROSITE-ProRule" id="PRU00221"/>
    </source>
</evidence>
<feature type="repeat" description="WD" evidence="6">
    <location>
        <begin position="384"/>
        <end position="419"/>
    </location>
</feature>
<dbReference type="AlphaFoldDB" id="A0A4V1IQI2"/>
<feature type="domain" description="Transcriptional repressor Tup1 N-terminal" evidence="8">
    <location>
        <begin position="1"/>
        <end position="43"/>
    </location>
</feature>
<feature type="compositionally biased region" description="Low complexity" evidence="7">
    <location>
        <begin position="159"/>
        <end position="173"/>
    </location>
</feature>
<feature type="compositionally biased region" description="Gly residues" evidence="7">
    <location>
        <begin position="65"/>
        <end position="94"/>
    </location>
</feature>
<dbReference type="OrthoDB" id="17410at2759"/>
<dbReference type="InterPro" id="IPR020472">
    <property type="entry name" value="WD40_PAC1"/>
</dbReference>
<evidence type="ECO:0000313" key="10">
    <source>
        <dbReference type="Proteomes" id="UP000269721"/>
    </source>
</evidence>
<name>A0A4V1IQI2_9FUNG</name>
<evidence type="ECO:0000259" key="8">
    <source>
        <dbReference type="Pfam" id="PF08581"/>
    </source>
</evidence>
<evidence type="ECO:0000256" key="5">
    <source>
        <dbReference type="ARBA" id="ARBA00023163"/>
    </source>
</evidence>
<dbReference type="PROSITE" id="PS50294">
    <property type="entry name" value="WD_REPEATS_REGION"/>
    <property type="match status" value="6"/>
</dbReference>
<dbReference type="Pfam" id="PF00400">
    <property type="entry name" value="WD40"/>
    <property type="match status" value="7"/>
</dbReference>
<dbReference type="Pfam" id="PF08581">
    <property type="entry name" value="Tup_N"/>
    <property type="match status" value="1"/>
</dbReference>
<evidence type="ECO:0000256" key="3">
    <source>
        <dbReference type="ARBA" id="ARBA00022737"/>
    </source>
</evidence>
<protein>
    <submittedName>
        <fullName evidence="9">WD40-repeat-containing domain protein</fullName>
    </submittedName>
</protein>
<sequence length="582" mass="61988">VAAQLNEFAMFQNNIFDLERTHSKIKLQYEEDLARYRREFESRGIPLPPPAHVSAADPRMPRPGAGTGGGGGGAGSGSSASGAGGGGGMGGPGFPDGVPPPLLSSAGPGSPPNPYGRSGGADSGGPSGPPSGGFFGAGQGGVGKGSKAQQSMHHSQHNSPHPMSAQQQQQQQQAPPPQQHPMQQVQHQPIQHHVSGVCELDPDQLPPVWKKEGADWVVAYNPQSPSLQKSRLGVDLVHSFEHGSVVCCVKFSNDGKFLATGCNRSAQIFDMTTGTKTSLIDETTPKDGDLYIRSVCFDPTARQLATGAEDRVIRVWDIARRKVKWTLKGHDQDIYSLDWSKDGRVIVSGSGDKTVKVWDVETGECIRTISNPEDVGPGMKEAGVTSVAVSPTYSRCIATGSLDEMVRVWDIRTGQLLERFEGHRNSVYSVAFSPDGRSIVSGSLDKTLKIWDLSFPTLTYLARQDERERSLGPAAASQIIDFDTVNSTMSRHTLAGHKDFVLSVAFAGGDASLGRWVVSGSKDRTVTFWDARRAGPGRGGGDLGSVAQFMLQGHKNSVISVALAPVGGLFATGSGDWRARVW</sequence>
<feature type="non-terminal residue" evidence="9">
    <location>
        <position position="1"/>
    </location>
</feature>
<evidence type="ECO:0000313" key="9">
    <source>
        <dbReference type="EMBL" id="RKO86647.1"/>
    </source>
</evidence>
<organism evidence="9 10">
    <name type="scientific">Blyttiomyces helicus</name>
    <dbReference type="NCBI Taxonomy" id="388810"/>
    <lineage>
        <taxon>Eukaryota</taxon>
        <taxon>Fungi</taxon>
        <taxon>Fungi incertae sedis</taxon>
        <taxon>Chytridiomycota</taxon>
        <taxon>Chytridiomycota incertae sedis</taxon>
        <taxon>Chytridiomycetes</taxon>
        <taxon>Chytridiomycetes incertae sedis</taxon>
        <taxon>Blyttiomyces</taxon>
    </lineage>
</organism>
<evidence type="ECO:0000256" key="2">
    <source>
        <dbReference type="ARBA" id="ARBA00022574"/>
    </source>
</evidence>
<evidence type="ECO:0000256" key="1">
    <source>
        <dbReference type="ARBA" id="ARBA00022491"/>
    </source>
</evidence>
<dbReference type="InterPro" id="IPR013890">
    <property type="entry name" value="Tscrpt_rep_Tup1_N"/>
</dbReference>
<feature type="repeat" description="WD" evidence="6">
    <location>
        <begin position="551"/>
        <end position="582"/>
    </location>
</feature>
<keyword evidence="3" id="KW-0677">Repeat</keyword>
<dbReference type="InterPro" id="IPR036322">
    <property type="entry name" value="WD40_repeat_dom_sf"/>
</dbReference>
<evidence type="ECO:0000256" key="4">
    <source>
        <dbReference type="ARBA" id="ARBA00023015"/>
    </source>
</evidence>
<feature type="repeat" description="WD" evidence="6">
    <location>
        <begin position="420"/>
        <end position="454"/>
    </location>
</feature>
<dbReference type="InterPro" id="IPR001680">
    <property type="entry name" value="WD40_rpt"/>
</dbReference>
<dbReference type="PROSITE" id="PS00678">
    <property type="entry name" value="WD_REPEATS_1"/>
    <property type="match status" value="4"/>
</dbReference>
<dbReference type="PRINTS" id="PR00320">
    <property type="entry name" value="GPROTEINBRPT"/>
</dbReference>
<dbReference type="Gene3D" id="2.130.10.10">
    <property type="entry name" value="YVTN repeat-like/Quinoprotein amine dehydrogenase"/>
    <property type="match status" value="1"/>
</dbReference>
<reference evidence="10" key="1">
    <citation type="journal article" date="2018" name="Nat. Microbiol.">
        <title>Leveraging single-cell genomics to expand the fungal tree of life.</title>
        <authorList>
            <person name="Ahrendt S.R."/>
            <person name="Quandt C.A."/>
            <person name="Ciobanu D."/>
            <person name="Clum A."/>
            <person name="Salamov A."/>
            <person name="Andreopoulos B."/>
            <person name="Cheng J.F."/>
            <person name="Woyke T."/>
            <person name="Pelin A."/>
            <person name="Henrissat B."/>
            <person name="Reynolds N.K."/>
            <person name="Benny G.L."/>
            <person name="Smith M.E."/>
            <person name="James T.Y."/>
            <person name="Grigoriev I.V."/>
        </authorList>
    </citation>
    <scope>NUCLEOTIDE SEQUENCE [LARGE SCALE GENOMIC DNA]</scope>
</reference>
<gene>
    <name evidence="9" type="ORF">BDK51DRAFT_8491</name>
</gene>
<dbReference type="InterPro" id="IPR015943">
    <property type="entry name" value="WD40/YVTN_repeat-like_dom_sf"/>
</dbReference>
<evidence type="ECO:0000256" key="7">
    <source>
        <dbReference type="SAM" id="MobiDB-lite"/>
    </source>
</evidence>
<feature type="repeat" description="WD" evidence="6">
    <location>
        <begin position="494"/>
        <end position="530"/>
    </location>
</feature>
<feature type="compositionally biased region" description="Gly residues" evidence="7">
    <location>
        <begin position="117"/>
        <end position="144"/>
    </location>
</feature>
<dbReference type="CDD" id="cd00200">
    <property type="entry name" value="WD40"/>
    <property type="match status" value="1"/>
</dbReference>
<feature type="region of interest" description="Disordered" evidence="7">
    <location>
        <begin position="43"/>
        <end position="190"/>
    </location>
</feature>
<dbReference type="SMART" id="SM00320">
    <property type="entry name" value="WD40"/>
    <property type="match status" value="7"/>
</dbReference>
<dbReference type="Gene3D" id="1.20.5.340">
    <property type="match status" value="1"/>
</dbReference>
<dbReference type="PANTHER" id="PTHR22847">
    <property type="entry name" value="WD40 REPEAT PROTEIN"/>
    <property type="match status" value="1"/>
</dbReference>
<keyword evidence="4" id="KW-0805">Transcription regulation</keyword>
<dbReference type="EMBL" id="KZ998026">
    <property type="protein sequence ID" value="RKO86647.1"/>
    <property type="molecule type" value="Genomic_DNA"/>
</dbReference>
<feature type="repeat" description="WD" evidence="6">
    <location>
        <begin position="327"/>
        <end position="368"/>
    </location>
</feature>
<feature type="compositionally biased region" description="Low complexity" evidence="7">
    <location>
        <begin position="180"/>
        <end position="190"/>
    </location>
</feature>
<dbReference type="InterPro" id="IPR019775">
    <property type="entry name" value="WD40_repeat_CS"/>
</dbReference>
<accession>A0A4V1IQI2</accession>
<keyword evidence="5" id="KW-0804">Transcription</keyword>
<keyword evidence="10" id="KW-1185">Reference proteome</keyword>
<dbReference type="Proteomes" id="UP000269721">
    <property type="component" value="Unassembled WGS sequence"/>
</dbReference>
<dbReference type="PANTHER" id="PTHR22847:SF728">
    <property type="entry name" value="TRANSCRIPTIONAL REPRESSOR TUP11-RELATED"/>
    <property type="match status" value="1"/>
</dbReference>
<dbReference type="PROSITE" id="PS50082">
    <property type="entry name" value="WD_REPEATS_2"/>
    <property type="match status" value="6"/>
</dbReference>
<keyword evidence="2 6" id="KW-0853">WD repeat</keyword>
<feature type="non-terminal residue" evidence="9">
    <location>
        <position position="582"/>
    </location>
</feature>
<keyword evidence="1" id="KW-0678">Repressor</keyword>
<dbReference type="SUPFAM" id="SSF50978">
    <property type="entry name" value="WD40 repeat-like"/>
    <property type="match status" value="1"/>
</dbReference>